<protein>
    <submittedName>
        <fullName evidence="1">Uncharacterized protein</fullName>
    </submittedName>
</protein>
<gene>
    <name evidence="1" type="ORF">Ciccas_014139</name>
</gene>
<comment type="caution">
    <text evidence="1">The sequence shown here is derived from an EMBL/GenBank/DDBJ whole genome shotgun (WGS) entry which is preliminary data.</text>
</comment>
<evidence type="ECO:0000313" key="1">
    <source>
        <dbReference type="EMBL" id="KAL3307351.1"/>
    </source>
</evidence>
<name>A0ABD2PIU4_9PLAT</name>
<dbReference type="Proteomes" id="UP001626550">
    <property type="component" value="Unassembled WGS sequence"/>
</dbReference>
<dbReference type="EMBL" id="JBJKFK010007575">
    <property type="protein sequence ID" value="KAL3307351.1"/>
    <property type="molecule type" value="Genomic_DNA"/>
</dbReference>
<proteinExistence type="predicted"/>
<sequence>MIGYTITASQEAEALMSFLTRGIHVYSNSWGPADDGYSTVGPDLLSIQAIKKGVTA</sequence>
<organism evidence="1 2">
    <name type="scientific">Cichlidogyrus casuarinus</name>
    <dbReference type="NCBI Taxonomy" id="1844966"/>
    <lineage>
        <taxon>Eukaryota</taxon>
        <taxon>Metazoa</taxon>
        <taxon>Spiralia</taxon>
        <taxon>Lophotrochozoa</taxon>
        <taxon>Platyhelminthes</taxon>
        <taxon>Monogenea</taxon>
        <taxon>Monopisthocotylea</taxon>
        <taxon>Dactylogyridea</taxon>
        <taxon>Ancyrocephalidae</taxon>
        <taxon>Cichlidogyrus</taxon>
    </lineage>
</organism>
<evidence type="ECO:0000313" key="2">
    <source>
        <dbReference type="Proteomes" id="UP001626550"/>
    </source>
</evidence>
<dbReference type="AlphaFoldDB" id="A0ABD2PIU4"/>
<accession>A0ABD2PIU4</accession>
<keyword evidence="2" id="KW-1185">Reference proteome</keyword>
<feature type="non-terminal residue" evidence="1">
    <location>
        <position position="56"/>
    </location>
</feature>
<reference evidence="1 2" key="1">
    <citation type="submission" date="2024-11" db="EMBL/GenBank/DDBJ databases">
        <title>Adaptive evolution of stress response genes in parasites aligns with host niche diversity.</title>
        <authorList>
            <person name="Hahn C."/>
            <person name="Resl P."/>
        </authorList>
    </citation>
    <scope>NUCLEOTIDE SEQUENCE [LARGE SCALE GENOMIC DNA]</scope>
    <source>
        <strain evidence="1">EGGRZ-B1_66</strain>
        <tissue evidence="1">Body</tissue>
    </source>
</reference>